<sequence length="129" mass="13756">MPLVRKQYPDIAPAGPTYSRSVIAGNMMFISGCTARGTDSQGKSMLEQLDVTLGRLVAVAAAEGAGPGSFAKITCFVTSIADYQLDSDRLEELFATHFQEEYPANSLIEISALAEPGLDVEVEAVVILE</sequence>
<dbReference type="PROSITE" id="PS51257">
    <property type="entry name" value="PROKAR_LIPOPROTEIN"/>
    <property type="match status" value="1"/>
</dbReference>
<dbReference type="PANTHER" id="PTHR11803:SF58">
    <property type="entry name" value="PROTEIN HMF1-RELATED"/>
    <property type="match status" value="1"/>
</dbReference>
<gene>
    <name evidence="2" type="ORF">MGWOODY_Clf2825</name>
</gene>
<organism evidence="2">
    <name type="scientific">hydrothermal vent metagenome</name>
    <dbReference type="NCBI Taxonomy" id="652676"/>
    <lineage>
        <taxon>unclassified sequences</taxon>
        <taxon>metagenomes</taxon>
        <taxon>ecological metagenomes</taxon>
    </lineage>
</organism>
<name>A0A160VBF4_9ZZZZ</name>
<dbReference type="SUPFAM" id="SSF55298">
    <property type="entry name" value="YjgF-like"/>
    <property type="match status" value="1"/>
</dbReference>
<dbReference type="AlphaFoldDB" id="A0A160VBF4"/>
<dbReference type="InterPro" id="IPR006175">
    <property type="entry name" value="YjgF/YER057c/UK114"/>
</dbReference>
<reference evidence="2" key="1">
    <citation type="submission" date="2015-10" db="EMBL/GenBank/DDBJ databases">
        <authorList>
            <person name="Gilbert D.G."/>
        </authorList>
    </citation>
    <scope>NUCLEOTIDE SEQUENCE</scope>
</reference>
<dbReference type="InterPro" id="IPR035959">
    <property type="entry name" value="RutC-like_sf"/>
</dbReference>
<evidence type="ECO:0000256" key="1">
    <source>
        <dbReference type="ARBA" id="ARBA00010552"/>
    </source>
</evidence>
<dbReference type="PANTHER" id="PTHR11803">
    <property type="entry name" value="2-IMINOBUTANOATE/2-IMINOPROPANOATE DEAMINASE RIDA"/>
    <property type="match status" value="1"/>
</dbReference>
<dbReference type="CDD" id="cd00448">
    <property type="entry name" value="YjgF_YER057c_UK114_family"/>
    <property type="match status" value="1"/>
</dbReference>
<dbReference type="GO" id="GO:0005829">
    <property type="term" value="C:cytosol"/>
    <property type="evidence" value="ECO:0007669"/>
    <property type="project" value="TreeGrafter"/>
</dbReference>
<dbReference type="Gene3D" id="3.30.1330.40">
    <property type="entry name" value="RutC-like"/>
    <property type="match status" value="1"/>
</dbReference>
<evidence type="ECO:0000313" key="2">
    <source>
        <dbReference type="EMBL" id="CUV03348.1"/>
    </source>
</evidence>
<comment type="similarity">
    <text evidence="1">Belongs to the RutC family.</text>
</comment>
<protein>
    <submittedName>
        <fullName evidence="2">Endoribonuclease L-PSP</fullName>
    </submittedName>
</protein>
<accession>A0A160VBF4</accession>
<dbReference type="GO" id="GO:0019239">
    <property type="term" value="F:deaminase activity"/>
    <property type="evidence" value="ECO:0007669"/>
    <property type="project" value="TreeGrafter"/>
</dbReference>
<dbReference type="EMBL" id="FAXA01000395">
    <property type="protein sequence ID" value="CUV03348.1"/>
    <property type="molecule type" value="Genomic_DNA"/>
</dbReference>
<dbReference type="Pfam" id="PF01042">
    <property type="entry name" value="Ribonuc_L-PSP"/>
    <property type="match status" value="1"/>
</dbReference>
<proteinExistence type="inferred from homology"/>